<evidence type="ECO:0000313" key="2">
    <source>
        <dbReference type="Proteomes" id="UP000265520"/>
    </source>
</evidence>
<dbReference type="Proteomes" id="UP000265520">
    <property type="component" value="Unassembled WGS sequence"/>
</dbReference>
<keyword evidence="2" id="KW-1185">Reference proteome</keyword>
<name>A0A392TE19_9FABA</name>
<accession>A0A392TE19</accession>
<dbReference type="EMBL" id="LXQA010544918">
    <property type="protein sequence ID" value="MCI58356.1"/>
    <property type="molecule type" value="Genomic_DNA"/>
</dbReference>
<reference evidence="1 2" key="1">
    <citation type="journal article" date="2018" name="Front. Plant Sci.">
        <title>Red Clover (Trifolium pratense) and Zigzag Clover (T. medium) - A Picture of Genomic Similarities and Differences.</title>
        <authorList>
            <person name="Dluhosova J."/>
            <person name="Istvanek J."/>
            <person name="Nedelnik J."/>
            <person name="Repkova J."/>
        </authorList>
    </citation>
    <scope>NUCLEOTIDE SEQUENCE [LARGE SCALE GENOMIC DNA]</scope>
    <source>
        <strain evidence="2">cv. 10/8</strain>
        <tissue evidence="1">Leaf</tissue>
    </source>
</reference>
<organism evidence="1 2">
    <name type="scientific">Trifolium medium</name>
    <dbReference type="NCBI Taxonomy" id="97028"/>
    <lineage>
        <taxon>Eukaryota</taxon>
        <taxon>Viridiplantae</taxon>
        <taxon>Streptophyta</taxon>
        <taxon>Embryophyta</taxon>
        <taxon>Tracheophyta</taxon>
        <taxon>Spermatophyta</taxon>
        <taxon>Magnoliopsida</taxon>
        <taxon>eudicotyledons</taxon>
        <taxon>Gunneridae</taxon>
        <taxon>Pentapetalae</taxon>
        <taxon>rosids</taxon>
        <taxon>fabids</taxon>
        <taxon>Fabales</taxon>
        <taxon>Fabaceae</taxon>
        <taxon>Papilionoideae</taxon>
        <taxon>50 kb inversion clade</taxon>
        <taxon>NPAAA clade</taxon>
        <taxon>Hologalegina</taxon>
        <taxon>IRL clade</taxon>
        <taxon>Trifolieae</taxon>
        <taxon>Trifolium</taxon>
    </lineage>
</organism>
<sequence>MGTWDFNNWSWKLAWTEPLTETENAAASKLYLPLEQVQPCRDNVDRPRWIPNTAGLFSVQSAYAVLQ</sequence>
<feature type="non-terminal residue" evidence="1">
    <location>
        <position position="67"/>
    </location>
</feature>
<protein>
    <submittedName>
        <fullName evidence="1">Uncharacterized protein</fullName>
    </submittedName>
</protein>
<proteinExistence type="predicted"/>
<dbReference type="AlphaFoldDB" id="A0A392TE19"/>
<evidence type="ECO:0000313" key="1">
    <source>
        <dbReference type="EMBL" id="MCI58356.1"/>
    </source>
</evidence>
<comment type="caution">
    <text evidence="1">The sequence shown here is derived from an EMBL/GenBank/DDBJ whole genome shotgun (WGS) entry which is preliminary data.</text>
</comment>